<dbReference type="SMART" id="SM00974">
    <property type="entry name" value="T5orf172"/>
    <property type="match status" value="1"/>
</dbReference>
<feature type="region of interest" description="Disordered" evidence="1">
    <location>
        <begin position="84"/>
        <end position="112"/>
    </location>
</feature>
<evidence type="ECO:0000313" key="4">
    <source>
        <dbReference type="Proteomes" id="UP001199106"/>
    </source>
</evidence>
<organism evidence="3 4">
    <name type="scientific">Alternaria panax</name>
    <dbReference type="NCBI Taxonomy" id="48097"/>
    <lineage>
        <taxon>Eukaryota</taxon>
        <taxon>Fungi</taxon>
        <taxon>Dikarya</taxon>
        <taxon>Ascomycota</taxon>
        <taxon>Pezizomycotina</taxon>
        <taxon>Dothideomycetes</taxon>
        <taxon>Pleosporomycetidae</taxon>
        <taxon>Pleosporales</taxon>
        <taxon>Pleosporineae</taxon>
        <taxon>Pleosporaceae</taxon>
        <taxon>Alternaria</taxon>
        <taxon>Alternaria sect. Panax</taxon>
    </lineage>
</organism>
<dbReference type="InterPro" id="IPR018306">
    <property type="entry name" value="Phage_T5_Orf172_DNA-bd"/>
</dbReference>
<feature type="domain" description="Bacteriophage T5 Orf172 DNA-binding" evidence="2">
    <location>
        <begin position="454"/>
        <end position="543"/>
    </location>
</feature>
<dbReference type="InterPro" id="IPR053006">
    <property type="entry name" value="Meiosis_regulatory"/>
</dbReference>
<name>A0AAD4I9V7_9PLEO</name>
<dbReference type="Pfam" id="PF10544">
    <property type="entry name" value="T5orf172"/>
    <property type="match status" value="1"/>
</dbReference>
<dbReference type="PANTHER" id="PTHR28094">
    <property type="entry name" value="MEIOTICALLY UP-REGULATED GENE 113 PROTEIN"/>
    <property type="match status" value="1"/>
</dbReference>
<reference evidence="3" key="1">
    <citation type="submission" date="2021-07" db="EMBL/GenBank/DDBJ databases">
        <title>Genome Resource of American Ginseng Black Spot Pathogen Alternaria panax.</title>
        <authorList>
            <person name="Qiu C."/>
            <person name="Wang W."/>
            <person name="Liu Z."/>
        </authorList>
    </citation>
    <scope>NUCLEOTIDE SEQUENCE</scope>
    <source>
        <strain evidence="3">BNCC115425</strain>
    </source>
</reference>
<sequence>MTFVSQDTSVQDHAQQILKRKYMTPRKRIDVRQPCGTLLPQSTSKGDGCDNLPWLDSKNFSWLSPMSNVSTVSSLASSDVFWNPPETPSGPSGKASSRSILTPLTPPTPPGSFEELHTTPISKLSFGVAIGSVAKQPAFETKDVILPDDPFFQPKIFRHLTLELEAITEKNLAAACVNYDVVPSFQFDASDAVSSRTRSKTSSKAPVTSAVHAVVNERKTNLKASQHPEEKASHVKLRTLLEHIIPLSLHARLADQPGKCPGSLVKDPSDRCKYKAKAEGLHGNIEGLVKKLAKYRSREDYDGMLRYIEKLVQSVMCKTHEKTATKQPENKKRPKAVSKLMELGEMFTDIANIDEDDDYILMQWLDAISDSHASIDHITWIYTSTTIPKPVRPYQPEAPAPVAKTQASSSSSFIPWQSEKSKKMSVFKAVYEKAIAPLGVIAQKPGFVYLFWDREYFGMVKIGYTNDLTKRLESWNKQCNREHVYHSRTDCQVKIPHAHRVEQLVHAELKEYRRRRQCEGCGGMHKEWFDAPQAHVVKVLSKWRDWILQEPYKQDKRSGTWVLKPEMHDSLERMCEPLPREVSVQIPSKRSGGLQRTKKERKGARRTM</sequence>
<dbReference type="Proteomes" id="UP001199106">
    <property type="component" value="Unassembled WGS sequence"/>
</dbReference>
<feature type="region of interest" description="Disordered" evidence="1">
    <location>
        <begin position="586"/>
        <end position="608"/>
    </location>
</feature>
<accession>A0AAD4I9V7</accession>
<evidence type="ECO:0000313" key="3">
    <source>
        <dbReference type="EMBL" id="KAG9189869.1"/>
    </source>
</evidence>
<feature type="compositionally biased region" description="Basic residues" evidence="1">
    <location>
        <begin position="596"/>
        <end position="608"/>
    </location>
</feature>
<proteinExistence type="predicted"/>
<keyword evidence="4" id="KW-1185">Reference proteome</keyword>
<comment type="caution">
    <text evidence="3">The sequence shown here is derived from an EMBL/GenBank/DDBJ whole genome shotgun (WGS) entry which is preliminary data.</text>
</comment>
<gene>
    <name evidence="3" type="ORF">G6011_06737</name>
</gene>
<protein>
    <recommendedName>
        <fullName evidence="2">Bacteriophage T5 Orf172 DNA-binding domain-containing protein</fullName>
    </recommendedName>
</protein>
<dbReference type="AlphaFoldDB" id="A0AAD4I9V7"/>
<evidence type="ECO:0000259" key="2">
    <source>
        <dbReference type="SMART" id="SM00974"/>
    </source>
</evidence>
<dbReference type="EMBL" id="JAANER010000005">
    <property type="protein sequence ID" value="KAG9189869.1"/>
    <property type="molecule type" value="Genomic_DNA"/>
</dbReference>
<dbReference type="PANTHER" id="PTHR28094:SF1">
    <property type="entry name" value="MEIOTICALLY UP-REGULATED GENE 113 PROTEIN"/>
    <property type="match status" value="1"/>
</dbReference>
<evidence type="ECO:0000256" key="1">
    <source>
        <dbReference type="SAM" id="MobiDB-lite"/>
    </source>
</evidence>